<gene>
    <name evidence="2" type="ORF">QBC40DRAFT_199609</name>
</gene>
<feature type="region of interest" description="Disordered" evidence="1">
    <location>
        <begin position="19"/>
        <end position="43"/>
    </location>
</feature>
<evidence type="ECO:0000313" key="3">
    <source>
        <dbReference type="Proteomes" id="UP001303160"/>
    </source>
</evidence>
<evidence type="ECO:0000313" key="2">
    <source>
        <dbReference type="EMBL" id="KAK4200812.1"/>
    </source>
</evidence>
<dbReference type="Proteomes" id="UP001303160">
    <property type="component" value="Unassembled WGS sequence"/>
</dbReference>
<reference evidence="2" key="1">
    <citation type="journal article" date="2023" name="Mol. Phylogenet. Evol.">
        <title>Genome-scale phylogeny and comparative genomics of the fungal order Sordariales.</title>
        <authorList>
            <person name="Hensen N."/>
            <person name="Bonometti L."/>
            <person name="Westerberg I."/>
            <person name="Brannstrom I.O."/>
            <person name="Guillou S."/>
            <person name="Cros-Aarteil S."/>
            <person name="Calhoun S."/>
            <person name="Haridas S."/>
            <person name="Kuo A."/>
            <person name="Mondo S."/>
            <person name="Pangilinan J."/>
            <person name="Riley R."/>
            <person name="LaButti K."/>
            <person name="Andreopoulos B."/>
            <person name="Lipzen A."/>
            <person name="Chen C."/>
            <person name="Yan M."/>
            <person name="Daum C."/>
            <person name="Ng V."/>
            <person name="Clum A."/>
            <person name="Steindorff A."/>
            <person name="Ohm R.A."/>
            <person name="Martin F."/>
            <person name="Silar P."/>
            <person name="Natvig D.O."/>
            <person name="Lalanne C."/>
            <person name="Gautier V."/>
            <person name="Ament-Velasquez S.L."/>
            <person name="Kruys A."/>
            <person name="Hutchinson M.I."/>
            <person name="Powell A.J."/>
            <person name="Barry K."/>
            <person name="Miller A.N."/>
            <person name="Grigoriev I.V."/>
            <person name="Debuchy R."/>
            <person name="Gladieux P."/>
            <person name="Hiltunen Thoren M."/>
            <person name="Johannesson H."/>
        </authorList>
    </citation>
    <scope>NUCLEOTIDE SEQUENCE</scope>
    <source>
        <strain evidence="2">CBS 315.58</strain>
    </source>
</reference>
<accession>A0AAN7AWB2</accession>
<sequence>MSEDQDNKMADSLDFNYKSPLAGYEKAPPLPDKRTDDGKSFVNNQTGVKSVAYERFIEPLENGRRGGFDVHVYYFQNNPQHAKYARELWERIRHEFPELRIYTFWDRPVGPHPMAMFEVNIFTPAQFGAFIPWLAIWRGPLSVLVHPNTTHEDDVTHEMERELKNHTERAIWLGEKVPLDVERFKSLVAAFKRAEGEKGE</sequence>
<dbReference type="Gene3D" id="3.30.70.1240">
    <property type="entry name" value="DOPA-like domains"/>
    <property type="match status" value="1"/>
</dbReference>
<comment type="caution">
    <text evidence="2">The sequence shown here is derived from an EMBL/GenBank/DDBJ whole genome shotgun (WGS) entry which is preliminary data.</text>
</comment>
<name>A0AAN7AWB2_9PEZI</name>
<keyword evidence="3" id="KW-1185">Reference proteome</keyword>
<organism evidence="2 3">
    <name type="scientific">Triangularia verruculosa</name>
    <dbReference type="NCBI Taxonomy" id="2587418"/>
    <lineage>
        <taxon>Eukaryota</taxon>
        <taxon>Fungi</taxon>
        <taxon>Dikarya</taxon>
        <taxon>Ascomycota</taxon>
        <taxon>Pezizomycotina</taxon>
        <taxon>Sordariomycetes</taxon>
        <taxon>Sordariomycetidae</taxon>
        <taxon>Sordariales</taxon>
        <taxon>Podosporaceae</taxon>
        <taxon>Triangularia</taxon>
    </lineage>
</organism>
<proteinExistence type="predicted"/>
<dbReference type="AlphaFoldDB" id="A0AAN7AWB2"/>
<dbReference type="SUPFAM" id="SSF143410">
    <property type="entry name" value="DOPA-like"/>
    <property type="match status" value="1"/>
</dbReference>
<dbReference type="PANTHER" id="PTHR36423:SF2">
    <property type="entry name" value="AFR070WP"/>
    <property type="match status" value="1"/>
</dbReference>
<dbReference type="InterPro" id="IPR023389">
    <property type="entry name" value="DOPA-like_sf"/>
</dbReference>
<reference evidence="2" key="2">
    <citation type="submission" date="2023-05" db="EMBL/GenBank/DDBJ databases">
        <authorList>
            <consortium name="Lawrence Berkeley National Laboratory"/>
            <person name="Steindorff A."/>
            <person name="Hensen N."/>
            <person name="Bonometti L."/>
            <person name="Westerberg I."/>
            <person name="Brannstrom I.O."/>
            <person name="Guillou S."/>
            <person name="Cros-Aarteil S."/>
            <person name="Calhoun S."/>
            <person name="Haridas S."/>
            <person name="Kuo A."/>
            <person name="Mondo S."/>
            <person name="Pangilinan J."/>
            <person name="Riley R."/>
            <person name="Labutti K."/>
            <person name="Andreopoulos B."/>
            <person name="Lipzen A."/>
            <person name="Chen C."/>
            <person name="Yanf M."/>
            <person name="Daum C."/>
            <person name="Ng V."/>
            <person name="Clum A."/>
            <person name="Ohm R."/>
            <person name="Martin F."/>
            <person name="Silar P."/>
            <person name="Natvig D."/>
            <person name="Lalanne C."/>
            <person name="Gautier V."/>
            <person name="Ament-Velasquez S.L."/>
            <person name="Kruys A."/>
            <person name="Hutchinson M.I."/>
            <person name="Powell A.J."/>
            <person name="Barry K."/>
            <person name="Miller A.N."/>
            <person name="Grigoriev I.V."/>
            <person name="Debuchy R."/>
            <person name="Gladieux P."/>
            <person name="Thoren M.H."/>
            <person name="Johannesson H."/>
        </authorList>
    </citation>
    <scope>NUCLEOTIDE SEQUENCE</scope>
    <source>
        <strain evidence="2">CBS 315.58</strain>
    </source>
</reference>
<dbReference type="InterPro" id="IPR014980">
    <property type="entry name" value="DOPA_dioxygen"/>
</dbReference>
<protein>
    <submittedName>
        <fullName evidence="2">DOPA-like domain-containing protein</fullName>
    </submittedName>
</protein>
<dbReference type="EMBL" id="MU863914">
    <property type="protein sequence ID" value="KAK4200812.1"/>
    <property type="molecule type" value="Genomic_DNA"/>
</dbReference>
<dbReference type="PANTHER" id="PTHR36423">
    <property type="entry name" value="AFR070WP"/>
    <property type="match status" value="1"/>
</dbReference>
<dbReference type="Pfam" id="PF08883">
    <property type="entry name" value="DOPA_dioxygen"/>
    <property type="match status" value="1"/>
</dbReference>
<evidence type="ECO:0000256" key="1">
    <source>
        <dbReference type="SAM" id="MobiDB-lite"/>
    </source>
</evidence>